<dbReference type="Pfam" id="PF00069">
    <property type="entry name" value="Pkinase"/>
    <property type="match status" value="1"/>
</dbReference>
<dbReference type="AlphaFoldDB" id="A0A1X0RAE9"/>
<dbReference type="InterPro" id="IPR011009">
    <property type="entry name" value="Kinase-like_dom_sf"/>
</dbReference>
<organism evidence="7">
    <name type="scientific">Rhizopus microsporus var. microsporus</name>
    <dbReference type="NCBI Taxonomy" id="86635"/>
    <lineage>
        <taxon>Eukaryota</taxon>
        <taxon>Fungi</taxon>
        <taxon>Fungi incertae sedis</taxon>
        <taxon>Mucoromycota</taxon>
        <taxon>Mucoromycotina</taxon>
        <taxon>Mucoromycetes</taxon>
        <taxon>Mucorales</taxon>
        <taxon>Mucorineae</taxon>
        <taxon>Rhizopodaceae</taxon>
        <taxon>Rhizopus</taxon>
    </lineage>
</organism>
<keyword evidence="3 4" id="KW-0067">ATP-binding</keyword>
<evidence type="ECO:0000256" key="2">
    <source>
        <dbReference type="ARBA" id="ARBA00022741"/>
    </source>
</evidence>
<keyword evidence="2 4" id="KW-0547">Nucleotide-binding</keyword>
<evidence type="ECO:0000256" key="1">
    <source>
        <dbReference type="ARBA" id="ARBA00012513"/>
    </source>
</evidence>
<evidence type="ECO:0000259" key="6">
    <source>
        <dbReference type="PROSITE" id="PS50011"/>
    </source>
</evidence>
<dbReference type="Proteomes" id="UP000242414">
    <property type="component" value="Unassembled WGS sequence"/>
</dbReference>
<evidence type="ECO:0000256" key="5">
    <source>
        <dbReference type="SAM" id="MobiDB-lite"/>
    </source>
</evidence>
<evidence type="ECO:0000256" key="3">
    <source>
        <dbReference type="ARBA" id="ARBA00022840"/>
    </source>
</evidence>
<feature type="region of interest" description="Disordered" evidence="5">
    <location>
        <begin position="463"/>
        <end position="576"/>
    </location>
</feature>
<gene>
    <name evidence="7" type="ORF">BCV72DRAFT_75367</name>
</gene>
<dbReference type="PROSITE" id="PS00108">
    <property type="entry name" value="PROTEIN_KINASE_ST"/>
    <property type="match status" value="1"/>
</dbReference>
<feature type="region of interest" description="Disordered" evidence="5">
    <location>
        <begin position="427"/>
        <end position="449"/>
    </location>
</feature>
<accession>A0A1X0RAE9</accession>
<dbReference type="InterPro" id="IPR008271">
    <property type="entry name" value="Ser/Thr_kinase_AS"/>
</dbReference>
<feature type="compositionally biased region" description="Basic and acidic residues" evidence="5">
    <location>
        <begin position="529"/>
        <end position="545"/>
    </location>
</feature>
<dbReference type="PROSITE" id="PS50011">
    <property type="entry name" value="PROTEIN_KINASE_DOM"/>
    <property type="match status" value="1"/>
</dbReference>
<proteinExistence type="predicted"/>
<protein>
    <recommendedName>
        <fullName evidence="1">non-specific serine/threonine protein kinase</fullName>
        <ecNumber evidence="1">2.7.11.1</ecNumber>
    </recommendedName>
</protein>
<dbReference type="PROSITE" id="PS00107">
    <property type="entry name" value="PROTEIN_KINASE_ATP"/>
    <property type="match status" value="1"/>
</dbReference>
<name>A0A1X0RAE9_RHIZD</name>
<keyword evidence="7" id="KW-0808">Transferase</keyword>
<dbReference type="GO" id="GO:0004674">
    <property type="term" value="F:protein serine/threonine kinase activity"/>
    <property type="evidence" value="ECO:0007669"/>
    <property type="project" value="UniProtKB-EC"/>
</dbReference>
<keyword evidence="7" id="KW-0418">Kinase</keyword>
<dbReference type="PANTHER" id="PTHR11909">
    <property type="entry name" value="CASEIN KINASE-RELATED"/>
    <property type="match status" value="1"/>
</dbReference>
<feature type="region of interest" description="Disordered" evidence="5">
    <location>
        <begin position="1"/>
        <end position="28"/>
    </location>
</feature>
<dbReference type="OrthoDB" id="5979581at2759"/>
<sequence>MSNSPYRQPFNQRKNTHSQPINRKPSITDNNTFGVECASFDSIRTDLSIGSKDVIVAEQWLVLGRIGEGSFGEVFEAEDIDTGRKYAIKREPLKMRHPQIKHESIIYDVLAGGRKSLYYYFLTTHVLHIAGIPQCHWHGQHDEFDCIVIDLLGPNLNQLKEVTTKLPVDVVIDFGCQMVTIIEHIHKRGLVYRDVKPDNFLFPAQCILPEPEMIESTDDQGTSLIKYRYPTCDEIFQKWNMSRPKLHIVDFGLTTWYKDPVTNKIYPESKKNYKNKTGTARYASLNVHRGKSHARRDDIESIGYLILDLVFGTLPWAGIQARNSRAGWDKMKQIKQDTFMSDLCAGLPEGFLKFIEYAQNIKFAEEPNYELLRQFLQGSLPGGKYSDIVRSPFGGHTEQKWLMNVEKDPALTGQGRPANPNRYQEFVRASPQQPRRRKQSYGYHENNDEGLFHMDDLANAINDLKSPSRKRQSITHRRTSKDSGKLVETGPSSFQKLVAKTRRKQRPVGWNSHRHENEPWNPVTDWEATSDKNNKKESSWGEDNLKATWGNKEGTWGSDNREENTWAASVQKPWEQ</sequence>
<dbReference type="EMBL" id="KV921881">
    <property type="protein sequence ID" value="ORE09009.1"/>
    <property type="molecule type" value="Genomic_DNA"/>
</dbReference>
<dbReference type="SUPFAM" id="SSF56112">
    <property type="entry name" value="Protein kinase-like (PK-like)"/>
    <property type="match status" value="1"/>
</dbReference>
<reference evidence="7" key="1">
    <citation type="journal article" date="2016" name="Proc. Natl. Acad. Sci. U.S.A.">
        <title>Lipid metabolic changes in an early divergent fungus govern the establishment of a mutualistic symbiosis with endobacteria.</title>
        <authorList>
            <person name="Lastovetsky O.A."/>
            <person name="Gaspar M.L."/>
            <person name="Mondo S.J."/>
            <person name="LaButti K.M."/>
            <person name="Sandor L."/>
            <person name="Grigoriev I.V."/>
            <person name="Henry S.A."/>
            <person name="Pawlowska T.E."/>
        </authorList>
    </citation>
    <scope>NUCLEOTIDE SEQUENCE [LARGE SCALE GENOMIC DNA]</scope>
    <source>
        <strain evidence="7">ATCC 52814</strain>
    </source>
</reference>
<evidence type="ECO:0000313" key="7">
    <source>
        <dbReference type="EMBL" id="ORE09009.1"/>
    </source>
</evidence>
<dbReference type="InterPro" id="IPR000719">
    <property type="entry name" value="Prot_kinase_dom"/>
</dbReference>
<dbReference type="Gene3D" id="1.10.510.10">
    <property type="entry name" value="Transferase(Phosphotransferase) domain 1"/>
    <property type="match status" value="1"/>
</dbReference>
<feature type="domain" description="Protein kinase" evidence="6">
    <location>
        <begin position="60"/>
        <end position="376"/>
    </location>
</feature>
<dbReference type="InterPro" id="IPR017441">
    <property type="entry name" value="Protein_kinase_ATP_BS"/>
</dbReference>
<dbReference type="InterPro" id="IPR050235">
    <property type="entry name" value="CK1_Ser-Thr_kinase"/>
</dbReference>
<feature type="binding site" evidence="4">
    <location>
        <position position="89"/>
    </location>
    <ligand>
        <name>ATP</name>
        <dbReference type="ChEBI" id="CHEBI:30616"/>
    </ligand>
</feature>
<dbReference type="EC" id="2.7.11.1" evidence="1"/>
<dbReference type="GO" id="GO:0005524">
    <property type="term" value="F:ATP binding"/>
    <property type="evidence" value="ECO:0007669"/>
    <property type="project" value="UniProtKB-UniRule"/>
</dbReference>
<evidence type="ECO:0000256" key="4">
    <source>
        <dbReference type="PROSITE-ProRule" id="PRU10141"/>
    </source>
</evidence>
<feature type="compositionally biased region" description="Basic residues" evidence="5">
    <location>
        <begin position="467"/>
        <end position="479"/>
    </location>
</feature>
<dbReference type="VEuPathDB" id="FungiDB:BCV72DRAFT_75367"/>
<dbReference type="SMART" id="SM00220">
    <property type="entry name" value="S_TKc"/>
    <property type="match status" value="1"/>
</dbReference>